<dbReference type="AlphaFoldDB" id="A0ABD2A2G3"/>
<evidence type="ECO:0000256" key="1">
    <source>
        <dbReference type="SAM" id="MobiDB-lite"/>
    </source>
</evidence>
<protein>
    <submittedName>
        <fullName evidence="2">Uncharacterized protein</fullName>
    </submittedName>
</protein>
<evidence type="ECO:0000313" key="3">
    <source>
        <dbReference type="Proteomes" id="UP001607302"/>
    </source>
</evidence>
<evidence type="ECO:0000313" key="2">
    <source>
        <dbReference type="EMBL" id="KAL2714824.1"/>
    </source>
</evidence>
<accession>A0ABD2A2G3</accession>
<gene>
    <name evidence="2" type="ORF">V1478_016009</name>
</gene>
<dbReference type="EMBL" id="JAUDFV010000156">
    <property type="protein sequence ID" value="KAL2714824.1"/>
    <property type="molecule type" value="Genomic_DNA"/>
</dbReference>
<feature type="compositionally biased region" description="Basic and acidic residues" evidence="1">
    <location>
        <begin position="62"/>
        <end position="77"/>
    </location>
</feature>
<proteinExistence type="predicted"/>
<reference evidence="2 3" key="1">
    <citation type="journal article" date="2024" name="Ann. Entomol. Soc. Am.">
        <title>Genomic analyses of the southern and eastern yellowjacket wasps (Hymenoptera: Vespidae) reveal evolutionary signatures of social life.</title>
        <authorList>
            <person name="Catto M.A."/>
            <person name="Caine P.B."/>
            <person name="Orr S.E."/>
            <person name="Hunt B.G."/>
            <person name="Goodisman M.A.D."/>
        </authorList>
    </citation>
    <scope>NUCLEOTIDE SEQUENCE [LARGE SCALE GENOMIC DNA]</scope>
    <source>
        <strain evidence="2">233</strain>
        <tissue evidence="2">Head and thorax</tissue>
    </source>
</reference>
<comment type="caution">
    <text evidence="2">The sequence shown here is derived from an EMBL/GenBank/DDBJ whole genome shotgun (WGS) entry which is preliminary data.</text>
</comment>
<organism evidence="2 3">
    <name type="scientific">Vespula squamosa</name>
    <name type="common">Southern yellow jacket</name>
    <name type="synonym">Wasp</name>
    <dbReference type="NCBI Taxonomy" id="30214"/>
    <lineage>
        <taxon>Eukaryota</taxon>
        <taxon>Metazoa</taxon>
        <taxon>Ecdysozoa</taxon>
        <taxon>Arthropoda</taxon>
        <taxon>Hexapoda</taxon>
        <taxon>Insecta</taxon>
        <taxon>Pterygota</taxon>
        <taxon>Neoptera</taxon>
        <taxon>Endopterygota</taxon>
        <taxon>Hymenoptera</taxon>
        <taxon>Apocrita</taxon>
        <taxon>Aculeata</taxon>
        <taxon>Vespoidea</taxon>
        <taxon>Vespidae</taxon>
        <taxon>Vespinae</taxon>
        <taxon>Vespula</taxon>
    </lineage>
</organism>
<dbReference type="Proteomes" id="UP001607302">
    <property type="component" value="Unassembled WGS sequence"/>
</dbReference>
<sequence>MSPFGNISVESAVHHLARLIADSLRRTTQRNPETRRSLHSVFGALERVEHSHGPRGLSEDATSVRKEEGRSEDKTEGESIGENLIKLLPSGATTRADSRPLQPALSG</sequence>
<feature type="region of interest" description="Disordered" evidence="1">
    <location>
        <begin position="25"/>
        <end position="107"/>
    </location>
</feature>
<keyword evidence="3" id="KW-1185">Reference proteome</keyword>
<name>A0ABD2A2G3_VESSQ</name>